<evidence type="ECO:0000256" key="1">
    <source>
        <dbReference type="SAM" id="MobiDB-lite"/>
    </source>
</evidence>
<sequence>MAHASCRGANGAAQGLLGWLIKQSTSSDSSSGQQLSDVHPSTSSNSESKKRSHDAQISVAKKKKDSWIRQYLEDYIQFGFIESRDNKPLCVICNTELANESMKPSKLMRHLELKHPEYKEKPKEFFVNKKRLLNSRKKNMESIFSQSKQTPNVVLASYEISQLITQSGYPHQVDESTDISDYANMIYFVRYDFEGTTHEEFLFCKLLPSRTTAEEIFKLINDYMNKNDIEWNKCVGLSSDGGRAMSGIRTGLYTRVKAVAPEYVWTPCSIHREALAAKKMPLPLTETLQECVKFINYIKSRPLNSRIFSTLCQEMESDHEHLLYTVRCDGYQEGMF</sequence>
<proteinExistence type="predicted"/>
<dbReference type="EMBL" id="BGZK01000152">
    <property type="protein sequence ID" value="GBP23584.1"/>
    <property type="molecule type" value="Genomic_DNA"/>
</dbReference>
<evidence type="ECO:0000313" key="2">
    <source>
        <dbReference type="EMBL" id="GBP23584.1"/>
    </source>
</evidence>
<dbReference type="PANTHER" id="PTHR45913:SF19">
    <property type="entry name" value="LOW QUALITY PROTEIN: ZINC FINGER BED DOMAIN-CONTAINING PROTEIN 5-LIKE"/>
    <property type="match status" value="1"/>
</dbReference>
<dbReference type="Proteomes" id="UP000299102">
    <property type="component" value="Unassembled WGS sequence"/>
</dbReference>
<reference evidence="2 3" key="1">
    <citation type="journal article" date="2019" name="Commun. Biol.">
        <title>The bagworm genome reveals a unique fibroin gene that provides high tensile strength.</title>
        <authorList>
            <person name="Kono N."/>
            <person name="Nakamura H."/>
            <person name="Ohtoshi R."/>
            <person name="Tomita M."/>
            <person name="Numata K."/>
            <person name="Arakawa K."/>
        </authorList>
    </citation>
    <scope>NUCLEOTIDE SEQUENCE [LARGE SCALE GENOMIC DNA]</scope>
</reference>
<accession>A0A4C1UCD1</accession>
<keyword evidence="3" id="KW-1185">Reference proteome</keyword>
<evidence type="ECO:0000313" key="3">
    <source>
        <dbReference type="Proteomes" id="UP000299102"/>
    </source>
</evidence>
<feature type="compositionally biased region" description="Low complexity" evidence="1">
    <location>
        <begin position="24"/>
        <end position="46"/>
    </location>
</feature>
<dbReference type="OrthoDB" id="7381979at2759"/>
<gene>
    <name evidence="2" type="primary">ZBED9</name>
    <name evidence="2" type="ORF">EVAR_80200_1</name>
</gene>
<protein>
    <submittedName>
        <fullName evidence="2">SCAN domain-containing protein 3</fullName>
    </submittedName>
</protein>
<comment type="caution">
    <text evidence="2">The sequence shown here is derived from an EMBL/GenBank/DDBJ whole genome shotgun (WGS) entry which is preliminary data.</text>
</comment>
<dbReference type="STRING" id="151549.A0A4C1UCD1"/>
<dbReference type="AlphaFoldDB" id="A0A4C1UCD1"/>
<organism evidence="2 3">
    <name type="scientific">Eumeta variegata</name>
    <name type="common">Bagworm moth</name>
    <name type="synonym">Eumeta japonica</name>
    <dbReference type="NCBI Taxonomy" id="151549"/>
    <lineage>
        <taxon>Eukaryota</taxon>
        <taxon>Metazoa</taxon>
        <taxon>Ecdysozoa</taxon>
        <taxon>Arthropoda</taxon>
        <taxon>Hexapoda</taxon>
        <taxon>Insecta</taxon>
        <taxon>Pterygota</taxon>
        <taxon>Neoptera</taxon>
        <taxon>Endopterygota</taxon>
        <taxon>Lepidoptera</taxon>
        <taxon>Glossata</taxon>
        <taxon>Ditrysia</taxon>
        <taxon>Tineoidea</taxon>
        <taxon>Psychidae</taxon>
        <taxon>Oiketicinae</taxon>
        <taxon>Eumeta</taxon>
    </lineage>
</organism>
<dbReference type="PANTHER" id="PTHR45913">
    <property type="entry name" value="EPM2A-INTERACTING PROTEIN 1"/>
    <property type="match status" value="1"/>
</dbReference>
<feature type="region of interest" description="Disordered" evidence="1">
    <location>
        <begin position="24"/>
        <end position="59"/>
    </location>
</feature>
<name>A0A4C1UCD1_EUMVA</name>